<dbReference type="EMBL" id="KN837140">
    <property type="protein sequence ID" value="KIJ40973.1"/>
    <property type="molecule type" value="Genomic_DNA"/>
</dbReference>
<organism evidence="2 3">
    <name type="scientific">Sphaerobolus stellatus (strain SS14)</name>
    <dbReference type="NCBI Taxonomy" id="990650"/>
    <lineage>
        <taxon>Eukaryota</taxon>
        <taxon>Fungi</taxon>
        <taxon>Dikarya</taxon>
        <taxon>Basidiomycota</taxon>
        <taxon>Agaricomycotina</taxon>
        <taxon>Agaricomycetes</taxon>
        <taxon>Phallomycetidae</taxon>
        <taxon>Geastrales</taxon>
        <taxon>Sphaerobolaceae</taxon>
        <taxon>Sphaerobolus</taxon>
    </lineage>
</organism>
<feature type="region of interest" description="Disordered" evidence="1">
    <location>
        <begin position="37"/>
        <end position="57"/>
    </location>
</feature>
<evidence type="ECO:0000256" key="1">
    <source>
        <dbReference type="SAM" id="MobiDB-lite"/>
    </source>
</evidence>
<dbReference type="OrthoDB" id="3239669at2759"/>
<dbReference type="Proteomes" id="UP000054279">
    <property type="component" value="Unassembled WGS sequence"/>
</dbReference>
<sequence>MSSCCINCQKLLEMADTFEVYKRVKLKYNSLQRFGDPPETDTIRVTPARPAPHPGRRPTPAYFDTALVDRDGLADVTGIEGVEVVQVRAIFKLPPEFGLYSHPLAYVEYFTGCLILAEAYGMWVVRCAMFLAISIHDLVTHTTLLSLQKIF</sequence>
<protein>
    <submittedName>
        <fullName evidence="2">Uncharacterized protein</fullName>
    </submittedName>
</protein>
<gene>
    <name evidence="2" type="ORF">M422DRAFT_256149</name>
</gene>
<keyword evidence="3" id="KW-1185">Reference proteome</keyword>
<evidence type="ECO:0000313" key="2">
    <source>
        <dbReference type="EMBL" id="KIJ40973.1"/>
    </source>
</evidence>
<evidence type="ECO:0000313" key="3">
    <source>
        <dbReference type="Proteomes" id="UP000054279"/>
    </source>
</evidence>
<proteinExistence type="predicted"/>
<name>A0A0C9UCZ5_SPHS4</name>
<dbReference type="HOGENOM" id="CLU_1732643_0_0_1"/>
<dbReference type="AlphaFoldDB" id="A0A0C9UCZ5"/>
<reference evidence="2 3" key="1">
    <citation type="submission" date="2014-06" db="EMBL/GenBank/DDBJ databases">
        <title>Evolutionary Origins and Diversification of the Mycorrhizal Mutualists.</title>
        <authorList>
            <consortium name="DOE Joint Genome Institute"/>
            <consortium name="Mycorrhizal Genomics Consortium"/>
            <person name="Kohler A."/>
            <person name="Kuo A."/>
            <person name="Nagy L.G."/>
            <person name="Floudas D."/>
            <person name="Copeland A."/>
            <person name="Barry K.W."/>
            <person name="Cichocki N."/>
            <person name="Veneault-Fourrey C."/>
            <person name="LaButti K."/>
            <person name="Lindquist E.A."/>
            <person name="Lipzen A."/>
            <person name="Lundell T."/>
            <person name="Morin E."/>
            <person name="Murat C."/>
            <person name="Riley R."/>
            <person name="Ohm R."/>
            <person name="Sun H."/>
            <person name="Tunlid A."/>
            <person name="Henrissat B."/>
            <person name="Grigoriev I.V."/>
            <person name="Hibbett D.S."/>
            <person name="Martin F."/>
        </authorList>
    </citation>
    <scope>NUCLEOTIDE SEQUENCE [LARGE SCALE GENOMIC DNA]</scope>
    <source>
        <strain evidence="2 3">SS14</strain>
    </source>
</reference>
<accession>A0A0C9UCZ5</accession>